<feature type="transmembrane region" description="Helical" evidence="1">
    <location>
        <begin position="331"/>
        <end position="355"/>
    </location>
</feature>
<keyword evidence="1" id="KW-0472">Membrane</keyword>
<organism evidence="2 3">
    <name type="scientific">Amphritea atlantica</name>
    <dbReference type="NCBI Taxonomy" id="355243"/>
    <lineage>
        <taxon>Bacteria</taxon>
        <taxon>Pseudomonadati</taxon>
        <taxon>Pseudomonadota</taxon>
        <taxon>Gammaproteobacteria</taxon>
        <taxon>Oceanospirillales</taxon>
        <taxon>Oceanospirillaceae</taxon>
        <taxon>Amphritea</taxon>
    </lineage>
</organism>
<name>A0A1H9LUB5_9GAMM</name>
<accession>A0A1H9LUB5</accession>
<reference evidence="3" key="1">
    <citation type="submission" date="2016-10" db="EMBL/GenBank/DDBJ databases">
        <authorList>
            <person name="Varghese N."/>
            <person name="Submissions S."/>
        </authorList>
    </citation>
    <scope>NUCLEOTIDE SEQUENCE [LARGE SCALE GENOMIC DNA]</scope>
    <source>
        <strain evidence="3">DSM 18887</strain>
    </source>
</reference>
<dbReference type="STRING" id="355243.SAMN03080615_04106"/>
<feature type="transmembrane region" description="Helical" evidence="1">
    <location>
        <begin position="96"/>
        <end position="115"/>
    </location>
</feature>
<dbReference type="Proteomes" id="UP000198749">
    <property type="component" value="Unassembled WGS sequence"/>
</dbReference>
<keyword evidence="3" id="KW-1185">Reference proteome</keyword>
<dbReference type="AlphaFoldDB" id="A0A1H9LUB5"/>
<evidence type="ECO:0000256" key="1">
    <source>
        <dbReference type="SAM" id="Phobius"/>
    </source>
</evidence>
<feature type="transmembrane region" description="Helical" evidence="1">
    <location>
        <begin position="367"/>
        <end position="389"/>
    </location>
</feature>
<dbReference type="EMBL" id="FOGB01000019">
    <property type="protein sequence ID" value="SER15000.1"/>
    <property type="molecule type" value="Genomic_DNA"/>
</dbReference>
<protein>
    <submittedName>
        <fullName evidence="2">Uncharacterized protein</fullName>
    </submittedName>
</protein>
<keyword evidence="1" id="KW-1133">Transmembrane helix</keyword>
<gene>
    <name evidence="2" type="ORF">SAMN03080615_04106</name>
</gene>
<evidence type="ECO:0000313" key="3">
    <source>
        <dbReference type="Proteomes" id="UP000198749"/>
    </source>
</evidence>
<feature type="transmembrane region" description="Helical" evidence="1">
    <location>
        <begin position="37"/>
        <end position="60"/>
    </location>
</feature>
<feature type="transmembrane region" description="Helical" evidence="1">
    <location>
        <begin position="271"/>
        <end position="297"/>
    </location>
</feature>
<evidence type="ECO:0000313" key="2">
    <source>
        <dbReference type="EMBL" id="SER15000.1"/>
    </source>
</evidence>
<proteinExistence type="predicted"/>
<feature type="transmembrane region" description="Helical" evidence="1">
    <location>
        <begin position="127"/>
        <end position="148"/>
    </location>
</feature>
<feature type="transmembrane region" description="Helical" evidence="1">
    <location>
        <begin position="303"/>
        <end position="324"/>
    </location>
</feature>
<feature type="transmembrane region" description="Helical" evidence="1">
    <location>
        <begin position="231"/>
        <end position="250"/>
    </location>
</feature>
<sequence length="394" mass="45249">MKNKLFSVVDQGVFSGTNFVLLFVLSLAMDIKSYGEFSILLSLIALFQTIINSLVIEHLFVNRSCLNLFDAYKEIIFLWMLANVFFVFVIDWDSEILSDIFFVVFGWGISGIWLARRYFMSKGLGKYALLVSALYLIVIGALVLAVYSFDIQSFIVPVYFCVIAIFSILVCVFMVKNENSTIENSDSFFVRFKRDGFVFLLLSIVGWYPLNSIFVYWSSYGSVEDLGRFKIYLNFILPLMTLNILILLMLMKKVSTTVDNIRGCILEFYSYGFVINIVYMVLVWLALDCFKLFNVFYDNDVDFYYLLKLAGVAIFAFSLQFVLYSVKAVGGFYNFCLVMSFGSLMSYLVDLFFLLPGSEGVSPVDIAIYNYLFLLGCCMVYVFVLRVGCCRYFK</sequence>
<feature type="transmembrane region" description="Helical" evidence="1">
    <location>
        <begin position="12"/>
        <end position="31"/>
    </location>
</feature>
<feature type="transmembrane region" description="Helical" evidence="1">
    <location>
        <begin position="72"/>
        <end position="90"/>
    </location>
</feature>
<keyword evidence="1" id="KW-0812">Transmembrane</keyword>
<feature type="transmembrane region" description="Helical" evidence="1">
    <location>
        <begin position="154"/>
        <end position="175"/>
    </location>
</feature>
<dbReference type="RefSeq" id="WP_091361925.1">
    <property type="nucleotide sequence ID" value="NZ_AP025284.1"/>
</dbReference>
<feature type="transmembrane region" description="Helical" evidence="1">
    <location>
        <begin position="196"/>
        <end position="219"/>
    </location>
</feature>